<dbReference type="CDD" id="cd02440">
    <property type="entry name" value="AdoMet_MTases"/>
    <property type="match status" value="1"/>
</dbReference>
<evidence type="ECO:0000256" key="1">
    <source>
        <dbReference type="ARBA" id="ARBA00022603"/>
    </source>
</evidence>
<keyword evidence="3" id="KW-0949">S-adenosyl-L-methionine</keyword>
<dbReference type="OrthoDB" id="9799672at2"/>
<dbReference type="Gene3D" id="3.40.50.150">
    <property type="entry name" value="Vaccinia Virus protein VP39"/>
    <property type="match status" value="1"/>
</dbReference>
<reference evidence="4 5" key="1">
    <citation type="submission" date="2018-11" db="EMBL/GenBank/DDBJ databases">
        <title>Phylogenetic determinants of toxin gene distribution in genomes of Brevibacillus laterosporus.</title>
        <authorList>
            <person name="Glare T.R."/>
            <person name="Durrant A."/>
            <person name="Berry C."/>
            <person name="Palma L."/>
            <person name="Ormskirk M."/>
            <person name="Cox M.O."/>
        </authorList>
    </citation>
    <scope>NUCLEOTIDE SEQUENCE [LARGE SCALE GENOMIC DNA]</scope>
    <source>
        <strain evidence="4 5">1821L</strain>
    </source>
</reference>
<dbReference type="InterPro" id="IPR029063">
    <property type="entry name" value="SAM-dependent_MTases_sf"/>
</dbReference>
<evidence type="ECO:0000313" key="4">
    <source>
        <dbReference type="EMBL" id="QDX95347.1"/>
    </source>
</evidence>
<dbReference type="SUPFAM" id="SSF53335">
    <property type="entry name" value="S-adenosyl-L-methionine-dependent methyltransferases"/>
    <property type="match status" value="1"/>
</dbReference>
<evidence type="ECO:0000256" key="2">
    <source>
        <dbReference type="ARBA" id="ARBA00022679"/>
    </source>
</evidence>
<dbReference type="InterPro" id="IPR002935">
    <property type="entry name" value="SAM_O-MeTrfase"/>
</dbReference>
<evidence type="ECO:0000256" key="3">
    <source>
        <dbReference type="ARBA" id="ARBA00022691"/>
    </source>
</evidence>
<gene>
    <name evidence="4" type="ORF">EEL30_25505</name>
</gene>
<dbReference type="PANTHER" id="PTHR10509:SF14">
    <property type="entry name" value="CAFFEOYL-COA O-METHYLTRANSFERASE 3-RELATED"/>
    <property type="match status" value="1"/>
</dbReference>
<dbReference type="Proteomes" id="UP000319432">
    <property type="component" value="Chromosome"/>
</dbReference>
<dbReference type="PANTHER" id="PTHR10509">
    <property type="entry name" value="O-METHYLTRANSFERASE-RELATED"/>
    <property type="match status" value="1"/>
</dbReference>
<dbReference type="GO" id="GO:0008171">
    <property type="term" value="F:O-methyltransferase activity"/>
    <property type="evidence" value="ECO:0007669"/>
    <property type="project" value="InterPro"/>
</dbReference>
<dbReference type="GO" id="GO:0008757">
    <property type="term" value="F:S-adenosylmethionine-dependent methyltransferase activity"/>
    <property type="evidence" value="ECO:0007669"/>
    <property type="project" value="TreeGrafter"/>
</dbReference>
<proteinExistence type="predicted"/>
<dbReference type="AlphaFoldDB" id="A0A518VED0"/>
<protein>
    <submittedName>
        <fullName evidence="4">O-methyltransferase</fullName>
    </submittedName>
</protein>
<keyword evidence="1 4" id="KW-0489">Methyltransferase</keyword>
<evidence type="ECO:0000313" key="5">
    <source>
        <dbReference type="Proteomes" id="UP000319432"/>
    </source>
</evidence>
<sequence>MYMESKIKWNEVDQYFNSKLLPSDSVLDAVLQANAEAGLPAIDVAPNQGKLLYLLAKMKGARNILEIGTLGGYSSIWLARALPQDGQLITLEYEQAFAHIAEENLKKAGLDEKVQILVGPALETLPTLTDKGMSGFDFIFIDADKLNNPHYLKWALKLCNPGAIIIVDNVVRDGEVIKQESDDDGVQGVRQLFDLLASEPRIEATAIQTVGSKGYDGFVLGVVKE</sequence>
<dbReference type="Pfam" id="PF01596">
    <property type="entry name" value="Methyltransf_3"/>
    <property type="match status" value="1"/>
</dbReference>
<accession>A0A518VED0</accession>
<keyword evidence="5" id="KW-1185">Reference proteome</keyword>
<dbReference type="EMBL" id="CP033464">
    <property type="protein sequence ID" value="QDX95347.1"/>
    <property type="molecule type" value="Genomic_DNA"/>
</dbReference>
<name>A0A518VED0_BRELA</name>
<dbReference type="InterPro" id="IPR050362">
    <property type="entry name" value="Cation-dep_OMT"/>
</dbReference>
<dbReference type="PROSITE" id="PS51682">
    <property type="entry name" value="SAM_OMT_I"/>
    <property type="match status" value="1"/>
</dbReference>
<dbReference type="GO" id="GO:0032259">
    <property type="term" value="P:methylation"/>
    <property type="evidence" value="ECO:0007669"/>
    <property type="project" value="UniProtKB-KW"/>
</dbReference>
<keyword evidence="2 4" id="KW-0808">Transferase</keyword>
<organism evidence="4 5">
    <name type="scientific">Brevibacillus laterosporus</name>
    <name type="common">Bacillus laterosporus</name>
    <dbReference type="NCBI Taxonomy" id="1465"/>
    <lineage>
        <taxon>Bacteria</taxon>
        <taxon>Bacillati</taxon>
        <taxon>Bacillota</taxon>
        <taxon>Bacilli</taxon>
        <taxon>Bacillales</taxon>
        <taxon>Paenibacillaceae</taxon>
        <taxon>Brevibacillus</taxon>
    </lineage>
</organism>